<dbReference type="EMBL" id="SNSC02000004">
    <property type="protein sequence ID" value="TID24934.1"/>
    <property type="molecule type" value="Genomic_DNA"/>
</dbReference>
<dbReference type="OrthoDB" id="10478526at2759"/>
<name>A0A4Z1PQM4_9PEZI</name>
<accession>A0A4Z1PQM4</accession>
<proteinExistence type="predicted"/>
<organism evidence="1 2">
    <name type="scientific">Venturia nashicola</name>
    <dbReference type="NCBI Taxonomy" id="86259"/>
    <lineage>
        <taxon>Eukaryota</taxon>
        <taxon>Fungi</taxon>
        <taxon>Dikarya</taxon>
        <taxon>Ascomycota</taxon>
        <taxon>Pezizomycotina</taxon>
        <taxon>Dothideomycetes</taxon>
        <taxon>Pleosporomycetidae</taxon>
        <taxon>Venturiales</taxon>
        <taxon>Venturiaceae</taxon>
        <taxon>Venturia</taxon>
    </lineage>
</organism>
<comment type="caution">
    <text evidence="1">The sequence shown here is derived from an EMBL/GenBank/DDBJ whole genome shotgun (WGS) entry which is preliminary data.</text>
</comment>
<reference evidence="1 2" key="1">
    <citation type="submission" date="2019-04" db="EMBL/GenBank/DDBJ databases">
        <title>High contiguity whole genome sequence and gene annotation resource for two Venturia nashicola isolates.</title>
        <authorList>
            <person name="Prokchorchik M."/>
            <person name="Won K."/>
            <person name="Lee Y."/>
            <person name="Choi E.D."/>
            <person name="Segonzac C."/>
            <person name="Sohn K.H."/>
        </authorList>
    </citation>
    <scope>NUCLEOTIDE SEQUENCE [LARGE SCALE GENOMIC DNA]</scope>
    <source>
        <strain evidence="1 2">PRI2</strain>
    </source>
</reference>
<sequence length="131" mass="15363">MPTFFAISLELCQQILTQAFDDATLQDLHVNYFVYSADILWRNDHLDNDPVSRTIYNPNIYNLATTLCEVDPQLDLDMTYVLKQVLPKLEFVLWKHEDFATEVDCKRHDLAAEREDHRGVEYGEIEWDGPQ</sequence>
<dbReference type="AlphaFoldDB" id="A0A4Z1PQM4"/>
<keyword evidence="2" id="KW-1185">Reference proteome</keyword>
<gene>
    <name evidence="1" type="ORF">E6O75_ATG04139</name>
</gene>
<protein>
    <submittedName>
        <fullName evidence="1">Uncharacterized protein</fullName>
    </submittedName>
</protein>
<evidence type="ECO:0000313" key="1">
    <source>
        <dbReference type="EMBL" id="TID24934.1"/>
    </source>
</evidence>
<evidence type="ECO:0000313" key="2">
    <source>
        <dbReference type="Proteomes" id="UP000298493"/>
    </source>
</evidence>
<dbReference type="Proteomes" id="UP000298493">
    <property type="component" value="Unassembled WGS sequence"/>
</dbReference>